<sequence>MAVQHKRRVAIGVLQPRSFRIGGVSALDSLLPGRSTISSKRQ</sequence>
<proteinExistence type="predicted"/>
<evidence type="ECO:0000313" key="1">
    <source>
        <dbReference type="EMBL" id="RCN25750.1"/>
    </source>
</evidence>
<name>A0A368F420_ANCCA</name>
<dbReference type="EMBL" id="JOJR01010574">
    <property type="protein sequence ID" value="RCN25750.1"/>
    <property type="molecule type" value="Genomic_DNA"/>
</dbReference>
<reference evidence="1 2" key="1">
    <citation type="submission" date="2014-10" db="EMBL/GenBank/DDBJ databases">
        <title>Draft genome of the hookworm Ancylostoma caninum.</title>
        <authorList>
            <person name="Mitreva M."/>
        </authorList>
    </citation>
    <scope>NUCLEOTIDE SEQUENCE [LARGE SCALE GENOMIC DNA]</scope>
    <source>
        <strain evidence="1 2">Baltimore</strain>
    </source>
</reference>
<evidence type="ECO:0000313" key="2">
    <source>
        <dbReference type="Proteomes" id="UP000252519"/>
    </source>
</evidence>
<keyword evidence="2" id="KW-1185">Reference proteome</keyword>
<organism evidence="1 2">
    <name type="scientific">Ancylostoma caninum</name>
    <name type="common">Dog hookworm</name>
    <dbReference type="NCBI Taxonomy" id="29170"/>
    <lineage>
        <taxon>Eukaryota</taxon>
        <taxon>Metazoa</taxon>
        <taxon>Ecdysozoa</taxon>
        <taxon>Nematoda</taxon>
        <taxon>Chromadorea</taxon>
        <taxon>Rhabditida</taxon>
        <taxon>Rhabditina</taxon>
        <taxon>Rhabditomorpha</taxon>
        <taxon>Strongyloidea</taxon>
        <taxon>Ancylostomatidae</taxon>
        <taxon>Ancylostomatinae</taxon>
        <taxon>Ancylostoma</taxon>
    </lineage>
</organism>
<protein>
    <submittedName>
        <fullName evidence="1">Uncharacterized protein</fullName>
    </submittedName>
</protein>
<comment type="caution">
    <text evidence="1">The sequence shown here is derived from an EMBL/GenBank/DDBJ whole genome shotgun (WGS) entry which is preliminary data.</text>
</comment>
<accession>A0A368F420</accession>
<dbReference type="AlphaFoldDB" id="A0A368F420"/>
<dbReference type="Proteomes" id="UP000252519">
    <property type="component" value="Unassembled WGS sequence"/>
</dbReference>
<gene>
    <name evidence="1" type="ORF">ANCCAN_28535</name>
</gene>